<keyword evidence="3 6" id="KW-0812">Transmembrane</keyword>
<evidence type="ECO:0000313" key="8">
    <source>
        <dbReference type="EMBL" id="CAA9330851.1"/>
    </source>
</evidence>
<evidence type="ECO:0000256" key="2">
    <source>
        <dbReference type="ARBA" id="ARBA00022448"/>
    </source>
</evidence>
<evidence type="ECO:0000256" key="1">
    <source>
        <dbReference type="ARBA" id="ARBA00004651"/>
    </source>
</evidence>
<dbReference type="PROSITE" id="PS00217">
    <property type="entry name" value="SUGAR_TRANSPORT_2"/>
    <property type="match status" value="1"/>
</dbReference>
<dbReference type="InterPro" id="IPR036259">
    <property type="entry name" value="MFS_trans_sf"/>
</dbReference>
<protein>
    <submittedName>
        <fullName evidence="8">Uncharacterized MFS-type transporter</fullName>
    </submittedName>
</protein>
<dbReference type="PROSITE" id="PS50850">
    <property type="entry name" value="MFS"/>
    <property type="match status" value="1"/>
</dbReference>
<dbReference type="GO" id="GO:0005886">
    <property type="term" value="C:plasma membrane"/>
    <property type="evidence" value="ECO:0007669"/>
    <property type="project" value="UniProtKB-SubCell"/>
</dbReference>
<feature type="transmembrane region" description="Helical" evidence="6">
    <location>
        <begin position="190"/>
        <end position="208"/>
    </location>
</feature>
<dbReference type="EMBL" id="CADCUI010000008">
    <property type="protein sequence ID" value="CAA9330851.1"/>
    <property type="molecule type" value="Genomic_DNA"/>
</dbReference>
<organism evidence="8">
    <name type="scientific">uncultured Nocardioidaceae bacterium</name>
    <dbReference type="NCBI Taxonomy" id="253824"/>
    <lineage>
        <taxon>Bacteria</taxon>
        <taxon>Bacillati</taxon>
        <taxon>Actinomycetota</taxon>
        <taxon>Actinomycetes</taxon>
        <taxon>Propionibacteriales</taxon>
        <taxon>Nocardioidaceae</taxon>
        <taxon>environmental samples</taxon>
    </lineage>
</organism>
<evidence type="ECO:0000256" key="4">
    <source>
        <dbReference type="ARBA" id="ARBA00022989"/>
    </source>
</evidence>
<reference evidence="8" key="1">
    <citation type="submission" date="2020-02" db="EMBL/GenBank/DDBJ databases">
        <authorList>
            <person name="Meier V. D."/>
        </authorList>
    </citation>
    <scope>NUCLEOTIDE SEQUENCE</scope>
    <source>
        <strain evidence="8">AVDCRST_MAG34</strain>
    </source>
</reference>
<feature type="transmembrane region" description="Helical" evidence="6">
    <location>
        <begin position="99"/>
        <end position="117"/>
    </location>
</feature>
<name>A0A6J4LFK5_9ACTN</name>
<dbReference type="GO" id="GO:0022857">
    <property type="term" value="F:transmembrane transporter activity"/>
    <property type="evidence" value="ECO:0007669"/>
    <property type="project" value="InterPro"/>
</dbReference>
<dbReference type="Pfam" id="PF00083">
    <property type="entry name" value="Sugar_tr"/>
    <property type="match status" value="1"/>
</dbReference>
<keyword evidence="2" id="KW-0813">Transport</keyword>
<evidence type="ECO:0000259" key="7">
    <source>
        <dbReference type="PROSITE" id="PS50850"/>
    </source>
</evidence>
<accession>A0A6J4LFK5</accession>
<proteinExistence type="predicted"/>
<feature type="transmembrane region" description="Helical" evidence="6">
    <location>
        <begin position="342"/>
        <end position="361"/>
    </location>
</feature>
<feature type="transmembrane region" description="Helical" evidence="6">
    <location>
        <begin position="276"/>
        <end position="300"/>
    </location>
</feature>
<feature type="transmembrane region" description="Helical" evidence="6">
    <location>
        <begin position="312"/>
        <end position="330"/>
    </location>
</feature>
<dbReference type="InterPro" id="IPR020846">
    <property type="entry name" value="MFS_dom"/>
</dbReference>
<keyword evidence="5 6" id="KW-0472">Membrane</keyword>
<gene>
    <name evidence="8" type="ORF">AVDCRST_MAG34-455</name>
</gene>
<feature type="domain" description="Major facilitator superfamily (MFS) profile" evidence="7">
    <location>
        <begin position="32"/>
        <end position="460"/>
    </location>
</feature>
<dbReference type="PANTHER" id="PTHR23511">
    <property type="entry name" value="SYNAPTIC VESICLE GLYCOPROTEIN 2"/>
    <property type="match status" value="1"/>
</dbReference>
<dbReference type="PANTHER" id="PTHR23511:SF34">
    <property type="entry name" value="SYNAPTIC VESICLE GLYCOPROTEIN 2"/>
    <property type="match status" value="1"/>
</dbReference>
<dbReference type="SUPFAM" id="SSF103473">
    <property type="entry name" value="MFS general substrate transporter"/>
    <property type="match status" value="1"/>
</dbReference>
<feature type="transmembrane region" description="Helical" evidence="6">
    <location>
        <begin position="66"/>
        <end position="90"/>
    </location>
</feature>
<evidence type="ECO:0000256" key="5">
    <source>
        <dbReference type="ARBA" id="ARBA00023136"/>
    </source>
</evidence>
<feature type="transmembrane region" description="Helical" evidence="6">
    <location>
        <begin position="123"/>
        <end position="145"/>
    </location>
</feature>
<dbReference type="AlphaFoldDB" id="A0A6J4LFK5"/>
<keyword evidence="4 6" id="KW-1133">Transmembrane helix</keyword>
<feature type="transmembrane region" description="Helical" evidence="6">
    <location>
        <begin position="437"/>
        <end position="455"/>
    </location>
</feature>
<comment type="subcellular location">
    <subcellularLocation>
        <location evidence="1">Cell membrane</location>
        <topology evidence="1">Multi-pass membrane protein</topology>
    </subcellularLocation>
</comment>
<feature type="transmembrane region" description="Helical" evidence="6">
    <location>
        <begin position="367"/>
        <end position="385"/>
    </location>
</feature>
<feature type="transmembrane region" description="Helical" evidence="6">
    <location>
        <begin position="157"/>
        <end position="178"/>
    </location>
</feature>
<evidence type="ECO:0000256" key="3">
    <source>
        <dbReference type="ARBA" id="ARBA00022692"/>
    </source>
</evidence>
<dbReference type="Gene3D" id="1.20.1250.20">
    <property type="entry name" value="MFS general substrate transporter like domains"/>
    <property type="match status" value="1"/>
</dbReference>
<dbReference type="InterPro" id="IPR005829">
    <property type="entry name" value="Sugar_transporter_CS"/>
</dbReference>
<evidence type="ECO:0000256" key="6">
    <source>
        <dbReference type="SAM" id="Phobius"/>
    </source>
</evidence>
<dbReference type="InterPro" id="IPR005828">
    <property type="entry name" value="MFS_sugar_transport-like"/>
</dbReference>
<sequence>MSGTDTLVIRKAGDVVDAINSGRVSGGNEKAIVLIALGGIFIDAYDFTSLAFGLADITTEFGLSSFAAGVVGASIMVGAFIGAIFGGYLVDRIGRYRMFMADMLFFVVAAIGCALAPNVELLTLFRFLMGFGIGLDFPVALAFLAEFSALKGKGGRVTLWQPMWYAATGSSFLVLLPLYFLLPESMHPDLWRYAVGFGAVPALIVLAVRTKYMDESASWAANQGDLRRAVDILNKSYGADAVLAPESELVYPEKRAPASMRSFVTLFRPRYRARTIAAGLVGMCQSIQYYAVGFFLPFIVGTFLAQGRLSTITVPLLFNFAFGVTGGFLGVRLTNRLGSRGLAMSGFAVCLVVLLLLGLIGAPEGTFMGLVVGALLGMFVFFHSYGPGAQGMTMATLSYPTYLRGTGSGFGQAVLRIGSTISLLLFPILAADLGTGVFYVVAIAPALGLLTLLLIKWEPIGYDVDVADADDDDGRLAVIPARRA</sequence>
<feature type="transmembrane region" description="Helical" evidence="6">
    <location>
        <begin position="413"/>
        <end position="431"/>
    </location>
</feature>
<feature type="transmembrane region" description="Helical" evidence="6">
    <location>
        <begin position="31"/>
        <end position="54"/>
    </location>
</feature>